<dbReference type="Proteomes" id="UP000479639">
    <property type="component" value="Unassembled WGS sequence"/>
</dbReference>
<feature type="transmembrane region" description="Helical" evidence="1">
    <location>
        <begin position="66"/>
        <end position="87"/>
    </location>
</feature>
<sequence length="239" mass="25138">MPLAAVVALANPLFVPLGQTVLFTYAGGRPYTAEALACGAMVAALLAAVLWWFASFNRVMDTVKLLYLFGRFAPAVSLTLTLVLRLVPSFGRRASAVAEARAGIGLGRGSGTKVPAIARVREATVVLASVSAWSLEHGMATAGAMESRGFGTGRRTTVPCWSFRWRDGAALGLMGALAAVVVAGAALGATEATFFPRVAMPAAEPMFGASLAAYGLLLLLPALVMGRERLRWHFSRARR</sequence>
<evidence type="ECO:0000313" key="3">
    <source>
        <dbReference type="Proteomes" id="UP000479639"/>
    </source>
</evidence>
<organism evidence="2 3">
    <name type="scientific">Adlercreutzia muris</name>
    <dbReference type="NCBI Taxonomy" id="1796610"/>
    <lineage>
        <taxon>Bacteria</taxon>
        <taxon>Bacillati</taxon>
        <taxon>Actinomycetota</taxon>
        <taxon>Coriobacteriia</taxon>
        <taxon>Eggerthellales</taxon>
        <taxon>Eggerthellaceae</taxon>
        <taxon>Adlercreutzia</taxon>
    </lineage>
</organism>
<name>A0A7C8BSX5_9ACTN</name>
<feature type="transmembrane region" description="Helical" evidence="1">
    <location>
        <begin position="6"/>
        <end position="28"/>
    </location>
</feature>
<proteinExistence type="predicted"/>
<evidence type="ECO:0000256" key="1">
    <source>
        <dbReference type="SAM" id="Phobius"/>
    </source>
</evidence>
<evidence type="ECO:0000313" key="2">
    <source>
        <dbReference type="EMBL" id="KAB1651394.1"/>
    </source>
</evidence>
<dbReference type="EMBL" id="WAJS01000002">
    <property type="protein sequence ID" value="KAB1651394.1"/>
    <property type="molecule type" value="Genomic_DNA"/>
</dbReference>
<evidence type="ECO:0008006" key="4">
    <source>
        <dbReference type="Google" id="ProtNLM"/>
    </source>
</evidence>
<comment type="caution">
    <text evidence="2">The sequence shown here is derived from an EMBL/GenBank/DDBJ whole genome shotgun (WGS) entry which is preliminary data.</text>
</comment>
<keyword evidence="1" id="KW-0472">Membrane</keyword>
<feature type="transmembrane region" description="Helical" evidence="1">
    <location>
        <begin position="35"/>
        <end position="54"/>
    </location>
</feature>
<dbReference type="AlphaFoldDB" id="A0A7C8BSX5"/>
<protein>
    <recommendedName>
        <fullName evidence="4">Energy-coupling factor transporter transmembrane protein EcfT</fullName>
    </recommendedName>
</protein>
<keyword evidence="3" id="KW-1185">Reference proteome</keyword>
<gene>
    <name evidence="2" type="ORF">F8D48_01150</name>
</gene>
<accession>A0A7C8BSX5</accession>
<feature type="transmembrane region" description="Helical" evidence="1">
    <location>
        <begin position="207"/>
        <end position="226"/>
    </location>
</feature>
<feature type="transmembrane region" description="Helical" evidence="1">
    <location>
        <begin position="169"/>
        <end position="187"/>
    </location>
</feature>
<keyword evidence="1" id="KW-0812">Transmembrane</keyword>
<dbReference type="RefSeq" id="WP_151429615.1">
    <property type="nucleotide sequence ID" value="NZ_JBCLQH010000007.1"/>
</dbReference>
<reference evidence="2 3" key="1">
    <citation type="submission" date="2019-09" db="EMBL/GenBank/DDBJ databases">
        <title>Whole genome shotgun sequencing (WGS) of Ellagibacter isourolithinifaciens DSM 104140(T) and Adlercreutzia muris DSM 29508(T).</title>
        <authorList>
            <person name="Stoll D.A."/>
            <person name="Danylec N."/>
            <person name="Huch M."/>
        </authorList>
    </citation>
    <scope>NUCLEOTIDE SEQUENCE [LARGE SCALE GENOMIC DNA]</scope>
    <source>
        <strain evidence="2 3">DSM 29508</strain>
    </source>
</reference>
<keyword evidence="1" id="KW-1133">Transmembrane helix</keyword>